<sequence length="60" mass="6887">MKNCLSHVSRFPTVMTSLESLNSLLCRFSCEKVTTTITTLQKCFKHLSVCLRDFECIERG</sequence>
<proteinExistence type="predicted"/>
<name>A0A915HIH7_ROMCU</name>
<dbReference type="Proteomes" id="UP000887565">
    <property type="component" value="Unplaced"/>
</dbReference>
<reference evidence="2" key="1">
    <citation type="submission" date="2022-11" db="UniProtKB">
        <authorList>
            <consortium name="WormBaseParasite"/>
        </authorList>
    </citation>
    <scope>IDENTIFICATION</scope>
</reference>
<protein>
    <submittedName>
        <fullName evidence="2">Uncharacterized protein</fullName>
    </submittedName>
</protein>
<accession>A0A915HIH7</accession>
<organism evidence="1 2">
    <name type="scientific">Romanomermis culicivorax</name>
    <name type="common">Nematode worm</name>
    <dbReference type="NCBI Taxonomy" id="13658"/>
    <lineage>
        <taxon>Eukaryota</taxon>
        <taxon>Metazoa</taxon>
        <taxon>Ecdysozoa</taxon>
        <taxon>Nematoda</taxon>
        <taxon>Enoplea</taxon>
        <taxon>Dorylaimia</taxon>
        <taxon>Mermithida</taxon>
        <taxon>Mermithoidea</taxon>
        <taxon>Mermithidae</taxon>
        <taxon>Romanomermis</taxon>
    </lineage>
</organism>
<dbReference type="AlphaFoldDB" id="A0A915HIH7"/>
<evidence type="ECO:0000313" key="1">
    <source>
        <dbReference type="Proteomes" id="UP000887565"/>
    </source>
</evidence>
<keyword evidence="1" id="KW-1185">Reference proteome</keyword>
<evidence type="ECO:0000313" key="2">
    <source>
        <dbReference type="WBParaSite" id="nRc.2.0.1.t01813-RA"/>
    </source>
</evidence>
<dbReference type="WBParaSite" id="nRc.2.0.1.t01813-RA">
    <property type="protein sequence ID" value="nRc.2.0.1.t01813-RA"/>
    <property type="gene ID" value="nRc.2.0.1.g01813"/>
</dbReference>